<proteinExistence type="predicted"/>
<sequence length="193" mass="21314">MVSERGQVHTLEAIVAGLLLTSSVVFALQMTAVTPLSASTSSQHIENQQQASAAGVLAMAARDDSLRETVLYWNSTESQFHGATVNGFYTRSLPTELGRNLEQTFGDRGIAYNVYVTYYKSGRPQRKPVLYRGEPTDNAVSAGRMVVITNDTHLLNENMTRGPRINNSNFYADKNGEGPVFDVVRVEVVVWRI</sequence>
<dbReference type="RefSeq" id="WP_092693505.1">
    <property type="nucleotide sequence ID" value="NZ_FNBK01000010.1"/>
</dbReference>
<dbReference type="STRING" id="660518.SAMN05216218_110192"/>
<dbReference type="Proteomes" id="UP000199076">
    <property type="component" value="Unassembled WGS sequence"/>
</dbReference>
<dbReference type="AlphaFoldDB" id="A0A1G7PM19"/>
<dbReference type="Pfam" id="PF23959">
    <property type="entry name" value="DUF7288"/>
    <property type="match status" value="1"/>
</dbReference>
<accession>A0A1G7PM19</accession>
<dbReference type="OrthoDB" id="324613at2157"/>
<name>A0A1G7PM19_9EURY</name>
<protein>
    <submittedName>
        <fullName evidence="1">Uncharacterized protein</fullName>
    </submittedName>
</protein>
<evidence type="ECO:0000313" key="1">
    <source>
        <dbReference type="EMBL" id="SDF87311.1"/>
    </source>
</evidence>
<gene>
    <name evidence="1" type="ORF">SAMN05216218_110192</name>
</gene>
<evidence type="ECO:0000313" key="2">
    <source>
        <dbReference type="Proteomes" id="UP000199076"/>
    </source>
</evidence>
<keyword evidence="2" id="KW-1185">Reference proteome</keyword>
<dbReference type="InterPro" id="IPR055712">
    <property type="entry name" value="DUF7288"/>
</dbReference>
<organism evidence="1 2">
    <name type="scientific">Halorientalis regularis</name>
    <dbReference type="NCBI Taxonomy" id="660518"/>
    <lineage>
        <taxon>Archaea</taxon>
        <taxon>Methanobacteriati</taxon>
        <taxon>Methanobacteriota</taxon>
        <taxon>Stenosarchaea group</taxon>
        <taxon>Halobacteria</taxon>
        <taxon>Halobacteriales</taxon>
        <taxon>Haloarculaceae</taxon>
        <taxon>Halorientalis</taxon>
    </lineage>
</organism>
<reference evidence="2" key="1">
    <citation type="submission" date="2016-10" db="EMBL/GenBank/DDBJ databases">
        <authorList>
            <person name="Varghese N."/>
            <person name="Submissions S."/>
        </authorList>
    </citation>
    <scope>NUCLEOTIDE SEQUENCE [LARGE SCALE GENOMIC DNA]</scope>
    <source>
        <strain evidence="2">IBRC-M 10760</strain>
    </source>
</reference>
<dbReference type="EMBL" id="FNBK01000010">
    <property type="protein sequence ID" value="SDF87311.1"/>
    <property type="molecule type" value="Genomic_DNA"/>
</dbReference>